<sequence length="80" mass="8885">MSAGRELSVVHRRASRLPVFLQPEPGVDQVEVTEVASGEVVLFWDVPSEEAKRFVRALRADLAALDTEELLDRWGAIEAP</sequence>
<dbReference type="AlphaFoldDB" id="A0A6J4S2X8"/>
<gene>
    <name evidence="1" type="ORF">AVDCRST_MAG53-1121</name>
</gene>
<protein>
    <submittedName>
        <fullName evidence="1">Uncharacterized protein</fullName>
    </submittedName>
</protein>
<evidence type="ECO:0000313" key="1">
    <source>
        <dbReference type="EMBL" id="CAA9487905.1"/>
    </source>
</evidence>
<proteinExistence type="predicted"/>
<accession>A0A6J4S2X8</accession>
<organism evidence="1">
    <name type="scientific">uncultured Solirubrobacteraceae bacterium</name>
    <dbReference type="NCBI Taxonomy" id="1162706"/>
    <lineage>
        <taxon>Bacteria</taxon>
        <taxon>Bacillati</taxon>
        <taxon>Actinomycetota</taxon>
        <taxon>Thermoleophilia</taxon>
        <taxon>Solirubrobacterales</taxon>
        <taxon>Solirubrobacteraceae</taxon>
        <taxon>environmental samples</taxon>
    </lineage>
</organism>
<name>A0A6J4S2X8_9ACTN</name>
<reference evidence="1" key="1">
    <citation type="submission" date="2020-02" db="EMBL/GenBank/DDBJ databases">
        <authorList>
            <person name="Meier V. D."/>
        </authorList>
    </citation>
    <scope>NUCLEOTIDE SEQUENCE</scope>
    <source>
        <strain evidence="1">AVDCRST_MAG53</strain>
    </source>
</reference>
<dbReference type="EMBL" id="CADCVR010000037">
    <property type="protein sequence ID" value="CAA9487905.1"/>
    <property type="molecule type" value="Genomic_DNA"/>
</dbReference>